<feature type="non-terminal residue" evidence="1">
    <location>
        <position position="1"/>
    </location>
</feature>
<name>A0A699ZK38_HAELA</name>
<dbReference type="Proteomes" id="UP000485058">
    <property type="component" value="Unassembled WGS sequence"/>
</dbReference>
<evidence type="ECO:0000313" key="1">
    <source>
        <dbReference type="EMBL" id="GFH19949.1"/>
    </source>
</evidence>
<organism evidence="1 2">
    <name type="scientific">Haematococcus lacustris</name>
    <name type="common">Green alga</name>
    <name type="synonym">Haematococcus pluvialis</name>
    <dbReference type="NCBI Taxonomy" id="44745"/>
    <lineage>
        <taxon>Eukaryota</taxon>
        <taxon>Viridiplantae</taxon>
        <taxon>Chlorophyta</taxon>
        <taxon>core chlorophytes</taxon>
        <taxon>Chlorophyceae</taxon>
        <taxon>CS clade</taxon>
        <taxon>Chlamydomonadales</taxon>
        <taxon>Haematococcaceae</taxon>
        <taxon>Haematococcus</taxon>
    </lineage>
</organism>
<dbReference type="AlphaFoldDB" id="A0A699ZK38"/>
<accession>A0A699ZK38</accession>
<feature type="non-terminal residue" evidence="1">
    <location>
        <position position="57"/>
    </location>
</feature>
<evidence type="ECO:0000313" key="2">
    <source>
        <dbReference type="Proteomes" id="UP000485058"/>
    </source>
</evidence>
<keyword evidence="2" id="KW-1185">Reference proteome</keyword>
<comment type="caution">
    <text evidence="1">The sequence shown here is derived from an EMBL/GenBank/DDBJ whole genome shotgun (WGS) entry which is preliminary data.</text>
</comment>
<sequence>LHETLAEYRVRLLSGLKRHFHAKHTEGLLSDRGLRLLDWCCDSALDEADTPLDLWER</sequence>
<reference evidence="1 2" key="1">
    <citation type="submission" date="2020-02" db="EMBL/GenBank/DDBJ databases">
        <title>Draft genome sequence of Haematococcus lacustris strain NIES-144.</title>
        <authorList>
            <person name="Morimoto D."/>
            <person name="Nakagawa S."/>
            <person name="Yoshida T."/>
            <person name="Sawayama S."/>
        </authorList>
    </citation>
    <scope>NUCLEOTIDE SEQUENCE [LARGE SCALE GENOMIC DNA]</scope>
    <source>
        <strain evidence="1 2">NIES-144</strain>
    </source>
</reference>
<proteinExistence type="predicted"/>
<gene>
    <name evidence="1" type="ORF">HaLaN_16987</name>
</gene>
<dbReference type="EMBL" id="BLLF01001546">
    <property type="protein sequence ID" value="GFH19949.1"/>
    <property type="molecule type" value="Genomic_DNA"/>
</dbReference>
<protein>
    <submittedName>
        <fullName evidence="1">Na_H_Exchanger domain-containing protein</fullName>
    </submittedName>
</protein>